<accession>A0AAV2BZ94</accession>
<dbReference type="AlphaFoldDB" id="A0AAV2BZ94"/>
<keyword evidence="2" id="KW-1185">Reference proteome</keyword>
<comment type="caution">
    <text evidence="1">The sequence shown here is derived from an EMBL/GenBank/DDBJ whole genome shotgun (WGS) entry which is preliminary data.</text>
</comment>
<proteinExistence type="predicted"/>
<gene>
    <name evidence="1" type="ORF">LARSCL_LOCUS22311</name>
</gene>
<protein>
    <submittedName>
        <fullName evidence="1">Uncharacterized protein</fullName>
    </submittedName>
</protein>
<evidence type="ECO:0000313" key="1">
    <source>
        <dbReference type="EMBL" id="CAL1301086.1"/>
    </source>
</evidence>
<reference evidence="1 2" key="1">
    <citation type="submission" date="2024-04" db="EMBL/GenBank/DDBJ databases">
        <authorList>
            <person name="Rising A."/>
            <person name="Reimegard J."/>
            <person name="Sonavane S."/>
            <person name="Akerstrom W."/>
            <person name="Nylinder S."/>
            <person name="Hedman E."/>
            <person name="Kallberg Y."/>
        </authorList>
    </citation>
    <scope>NUCLEOTIDE SEQUENCE [LARGE SCALE GENOMIC DNA]</scope>
</reference>
<sequence>MTELRLFYDGKEFGNPIQIPDADFEESIPFIHSVLPGRHVAKALVYDEAIETVSVAEEVEIFISDTKVSFDLDCPEFLITGDTGICNVVILRGTDLQVKLKFGNDEEEGFVIPDSTVVPVGFPVPYLPPLNSPEASEPPEVVYVSVGELPFSILAGFDFLAKYAGSFDVQVLAPKCNDGEKFCGKCDTSCPERGTSVCAEKESFYSFAKACVDSTDDTARTGSLQEGDLEEIRSFSLEAKEPGYNYHPLEESDYTELQPGYIIALKRGDSRVVEYVDAGHDDEKWTGFVDRDEGGELLNVHHFLRPVVIIPMNISFPYNFTK</sequence>
<name>A0AAV2BZ94_9ARAC</name>
<evidence type="ECO:0000313" key="2">
    <source>
        <dbReference type="Proteomes" id="UP001497382"/>
    </source>
</evidence>
<dbReference type="Proteomes" id="UP001497382">
    <property type="component" value="Unassembled WGS sequence"/>
</dbReference>
<organism evidence="1 2">
    <name type="scientific">Larinioides sclopetarius</name>
    <dbReference type="NCBI Taxonomy" id="280406"/>
    <lineage>
        <taxon>Eukaryota</taxon>
        <taxon>Metazoa</taxon>
        <taxon>Ecdysozoa</taxon>
        <taxon>Arthropoda</taxon>
        <taxon>Chelicerata</taxon>
        <taxon>Arachnida</taxon>
        <taxon>Araneae</taxon>
        <taxon>Araneomorphae</taxon>
        <taxon>Entelegynae</taxon>
        <taxon>Araneoidea</taxon>
        <taxon>Araneidae</taxon>
        <taxon>Larinioides</taxon>
    </lineage>
</organism>
<dbReference type="EMBL" id="CAXIEN010000620">
    <property type="protein sequence ID" value="CAL1301086.1"/>
    <property type="molecule type" value="Genomic_DNA"/>
</dbReference>
<feature type="non-terminal residue" evidence="1">
    <location>
        <position position="322"/>
    </location>
</feature>